<organism evidence="2 3">
    <name type="scientific">Bacteroides uniformis</name>
    <dbReference type="NCBI Taxonomy" id="820"/>
    <lineage>
        <taxon>Bacteria</taxon>
        <taxon>Pseudomonadati</taxon>
        <taxon>Bacteroidota</taxon>
        <taxon>Bacteroidia</taxon>
        <taxon>Bacteroidales</taxon>
        <taxon>Bacteroidaceae</taxon>
        <taxon>Bacteroides</taxon>
    </lineage>
</organism>
<keyword evidence="1" id="KW-1133">Transmembrane helix</keyword>
<dbReference type="Proteomes" id="UP000095788">
    <property type="component" value="Unassembled WGS sequence"/>
</dbReference>
<proteinExistence type="predicted"/>
<evidence type="ECO:0000313" key="2">
    <source>
        <dbReference type="EMBL" id="CUP56549.1"/>
    </source>
</evidence>
<gene>
    <name evidence="2" type="ORF">ERS852554_01052</name>
</gene>
<dbReference type="AlphaFoldDB" id="A0A174PF59"/>
<protein>
    <submittedName>
        <fullName evidence="2">Uncharacterized protein</fullName>
    </submittedName>
</protein>
<sequence length="69" mass="8269">MLFYIQYRLYICAVNNKNKDMKMDFKLRWVQLIALFCLIGMYSGSLDDECKNRKEKINLYIGFETVDLS</sequence>
<accession>A0A174PF59</accession>
<evidence type="ECO:0000313" key="3">
    <source>
        <dbReference type="Proteomes" id="UP000095788"/>
    </source>
</evidence>
<keyword evidence="1" id="KW-0472">Membrane</keyword>
<keyword evidence="1" id="KW-0812">Transmembrane</keyword>
<feature type="transmembrane region" description="Helical" evidence="1">
    <location>
        <begin position="29"/>
        <end position="46"/>
    </location>
</feature>
<name>A0A174PF59_BACUN</name>
<reference evidence="2 3" key="1">
    <citation type="submission" date="2015-09" db="EMBL/GenBank/DDBJ databases">
        <authorList>
            <consortium name="Pathogen Informatics"/>
        </authorList>
    </citation>
    <scope>NUCLEOTIDE SEQUENCE [LARGE SCALE GENOMIC DNA]</scope>
    <source>
        <strain evidence="2 3">2789STDY5834942</strain>
    </source>
</reference>
<dbReference type="EMBL" id="CZBF01000002">
    <property type="protein sequence ID" value="CUP56549.1"/>
    <property type="molecule type" value="Genomic_DNA"/>
</dbReference>
<evidence type="ECO:0000256" key="1">
    <source>
        <dbReference type="SAM" id="Phobius"/>
    </source>
</evidence>